<dbReference type="GO" id="GO:0016887">
    <property type="term" value="F:ATP hydrolysis activity"/>
    <property type="evidence" value="ECO:0007669"/>
    <property type="project" value="InterPro"/>
</dbReference>
<keyword evidence="2" id="KW-0547">Nucleotide-binding</keyword>
<evidence type="ECO:0000256" key="4">
    <source>
        <dbReference type="SAM" id="MobiDB-lite"/>
    </source>
</evidence>
<dbReference type="AlphaFoldDB" id="A0A846TWY8"/>
<feature type="domain" description="ABC transporter" evidence="5">
    <location>
        <begin position="6"/>
        <end position="251"/>
    </location>
</feature>
<evidence type="ECO:0000256" key="2">
    <source>
        <dbReference type="ARBA" id="ARBA00022741"/>
    </source>
</evidence>
<evidence type="ECO:0000313" key="7">
    <source>
        <dbReference type="Proteomes" id="UP000521379"/>
    </source>
</evidence>
<comment type="caution">
    <text evidence="6">The sequence shown here is derived from an EMBL/GenBank/DDBJ whole genome shotgun (WGS) entry which is preliminary data.</text>
</comment>
<accession>A0A846TWY8</accession>
<dbReference type="InterPro" id="IPR027417">
    <property type="entry name" value="P-loop_NTPase"/>
</dbReference>
<dbReference type="PANTHER" id="PTHR24220">
    <property type="entry name" value="IMPORT ATP-BINDING PROTEIN"/>
    <property type="match status" value="1"/>
</dbReference>
<feature type="region of interest" description="Disordered" evidence="4">
    <location>
        <begin position="238"/>
        <end position="258"/>
    </location>
</feature>
<dbReference type="SMART" id="SM00382">
    <property type="entry name" value="AAA"/>
    <property type="match status" value="1"/>
</dbReference>
<keyword evidence="1" id="KW-0813">Transport</keyword>
<dbReference type="PROSITE" id="PS50893">
    <property type="entry name" value="ABC_TRANSPORTER_2"/>
    <property type="match status" value="1"/>
</dbReference>
<dbReference type="GO" id="GO:0005524">
    <property type="term" value="F:ATP binding"/>
    <property type="evidence" value="ECO:0007669"/>
    <property type="project" value="UniProtKB-KW"/>
</dbReference>
<reference evidence="6 7" key="1">
    <citation type="submission" date="2020-02" db="EMBL/GenBank/DDBJ databases">
        <authorList>
            <person name="Sun Q."/>
        </authorList>
    </citation>
    <scope>NUCLEOTIDE SEQUENCE [LARGE SCALE GENOMIC DNA]</scope>
    <source>
        <strain evidence="6 7">YIM 13062</strain>
    </source>
</reference>
<organism evidence="6 7">
    <name type="scientific">Kocuria subflava</name>
    <dbReference type="NCBI Taxonomy" id="1736139"/>
    <lineage>
        <taxon>Bacteria</taxon>
        <taxon>Bacillati</taxon>
        <taxon>Actinomycetota</taxon>
        <taxon>Actinomycetes</taxon>
        <taxon>Micrococcales</taxon>
        <taxon>Micrococcaceae</taxon>
        <taxon>Kocuria</taxon>
    </lineage>
</organism>
<dbReference type="InterPro" id="IPR015854">
    <property type="entry name" value="ABC_transpr_LolD-like"/>
</dbReference>
<dbReference type="CDD" id="cd03255">
    <property type="entry name" value="ABC_MJ0796_LolCDE_FtsE"/>
    <property type="match status" value="1"/>
</dbReference>
<dbReference type="Gene3D" id="3.40.50.300">
    <property type="entry name" value="P-loop containing nucleotide triphosphate hydrolases"/>
    <property type="match status" value="1"/>
</dbReference>
<proteinExistence type="predicted"/>
<evidence type="ECO:0000259" key="5">
    <source>
        <dbReference type="PROSITE" id="PS50893"/>
    </source>
</evidence>
<evidence type="ECO:0000313" key="6">
    <source>
        <dbReference type="EMBL" id="NKE10262.1"/>
    </source>
</evidence>
<dbReference type="EMBL" id="JAAVUN010000020">
    <property type="protein sequence ID" value="NKE10262.1"/>
    <property type="molecule type" value="Genomic_DNA"/>
</dbReference>
<dbReference type="Proteomes" id="UP000521379">
    <property type="component" value="Unassembled WGS sequence"/>
</dbReference>
<protein>
    <submittedName>
        <fullName evidence="6">ABC transporter ATP-binding protein</fullName>
    </submittedName>
</protein>
<evidence type="ECO:0000256" key="3">
    <source>
        <dbReference type="ARBA" id="ARBA00022840"/>
    </source>
</evidence>
<dbReference type="SUPFAM" id="SSF52540">
    <property type="entry name" value="P-loop containing nucleoside triphosphate hydrolases"/>
    <property type="match status" value="1"/>
</dbReference>
<dbReference type="InterPro" id="IPR003439">
    <property type="entry name" value="ABC_transporter-like_ATP-bd"/>
</dbReference>
<evidence type="ECO:0000256" key="1">
    <source>
        <dbReference type="ARBA" id="ARBA00022448"/>
    </source>
</evidence>
<dbReference type="PANTHER" id="PTHR24220:SF685">
    <property type="entry name" value="ABC TRANSPORTER RELATED"/>
    <property type="match status" value="1"/>
</dbReference>
<name>A0A846TWY8_9MICC</name>
<dbReference type="RefSeq" id="WP_052209789.1">
    <property type="nucleotide sequence ID" value="NZ_JAAVUN010000020.1"/>
</dbReference>
<keyword evidence="7" id="KW-1185">Reference proteome</keyword>
<dbReference type="GO" id="GO:0005886">
    <property type="term" value="C:plasma membrane"/>
    <property type="evidence" value="ECO:0007669"/>
    <property type="project" value="TreeGrafter"/>
</dbReference>
<keyword evidence="3 6" id="KW-0067">ATP-binding</keyword>
<sequence>MTYPILQALNLTQHYGSTTGTRPTVALDGLSITIPRGQSLAVMGPSGSGKTTLLHALAGIEIPQSGEIYFHNANGPDPVHVMRPEARADLRLRHFGFVFQAGLMLDELTVVENVALPLMLCGVDRGSAHQSASAWLERLGLEGLEERRLGEISGGQAQRVAIARAQVCGPEVIFADEPTGALDSVTSAEVLTALLESTRERGATLVLVTHDHTVAEQCERTVHLRDGKIVGDTHAVGGGHGSATAGSSTHVHAETVRS</sequence>
<gene>
    <name evidence="6" type="ORF">GTW58_10030</name>
</gene>
<dbReference type="GO" id="GO:0022857">
    <property type="term" value="F:transmembrane transporter activity"/>
    <property type="evidence" value="ECO:0007669"/>
    <property type="project" value="TreeGrafter"/>
</dbReference>
<dbReference type="Pfam" id="PF00005">
    <property type="entry name" value="ABC_tran"/>
    <property type="match status" value="1"/>
</dbReference>
<dbReference type="InterPro" id="IPR017911">
    <property type="entry name" value="MacB-like_ATP-bd"/>
</dbReference>
<dbReference type="InterPro" id="IPR003593">
    <property type="entry name" value="AAA+_ATPase"/>
</dbReference>